<feature type="transmembrane region" description="Helical" evidence="1">
    <location>
        <begin position="12"/>
        <end position="31"/>
    </location>
</feature>
<dbReference type="Proteomes" id="UP000019426">
    <property type="component" value="Chromosome M2/40_rep1"/>
</dbReference>
<name>W6S0C1_9CLOT</name>
<keyword evidence="1" id="KW-0812">Transmembrane</keyword>
<dbReference type="PATRIC" id="fig|1216932.3.peg.2152"/>
<dbReference type="HOGENOM" id="CLU_077900_0_0_9"/>
<dbReference type="EMBL" id="HG917868">
    <property type="protein sequence ID" value="CDM69309.1"/>
    <property type="molecule type" value="Genomic_DNA"/>
</dbReference>
<gene>
    <name evidence="2" type="ORF">CM240_2152</name>
</gene>
<dbReference type="RefSeq" id="WP_044039029.1">
    <property type="nucleotide sequence ID" value="NZ_HG917868.1"/>
</dbReference>
<proteinExistence type="predicted"/>
<reference evidence="2 3" key="1">
    <citation type="submission" date="2013-11" db="EMBL/GenBank/DDBJ databases">
        <title>Complete genome sequence of Clostridum sp. M2/40.</title>
        <authorList>
            <person name="Wibberg D."/>
            <person name="Puehler A."/>
            <person name="Schlueter A."/>
        </authorList>
    </citation>
    <scope>NUCLEOTIDE SEQUENCE [LARGE SCALE GENOMIC DNA]</scope>
    <source>
        <strain evidence="3">M2/40</strain>
    </source>
</reference>
<dbReference type="AlphaFoldDB" id="W6S0C1"/>
<organism evidence="2 3">
    <name type="scientific">Clostridium bornimense</name>
    <dbReference type="NCBI Taxonomy" id="1216932"/>
    <lineage>
        <taxon>Bacteria</taxon>
        <taxon>Bacillati</taxon>
        <taxon>Bacillota</taxon>
        <taxon>Clostridia</taxon>
        <taxon>Eubacteriales</taxon>
        <taxon>Clostridiaceae</taxon>
        <taxon>Clostridium</taxon>
    </lineage>
</organism>
<keyword evidence="1" id="KW-0472">Membrane</keyword>
<keyword evidence="1" id="KW-1133">Transmembrane helix</keyword>
<accession>W6S0C1</accession>
<dbReference type="KEGG" id="clt:CM240_2152"/>
<sequence>MKFRILFIKKETLFIITFAILISILFSIYIITKPTEESSTYVDNLITSTTIDINGDGKKEELSRVNDGDDVGILIKYDNKEECLNKLSKTSYFKSMDLFFCDLTRNSIPEVIVNVHNKSNSKIEIFSSSEGKMNKIFSKEGTIVGISNSTNNRTPLLTIGEKKENDLILSTYLLINGEEKKLNINSDYIFGKDTISALISYIENMYYENTPMDLSLISHDFRGESYNAFESLDSNTHLIFDKGSFSDLKYNKDGQLSSIKWCLSFHTKEDTTNDTLYNFNIILDLDDKLTSPYCYKIKLISLS</sequence>
<dbReference type="OrthoDB" id="1935191at2"/>
<evidence type="ECO:0000313" key="3">
    <source>
        <dbReference type="Proteomes" id="UP000019426"/>
    </source>
</evidence>
<evidence type="ECO:0000313" key="2">
    <source>
        <dbReference type="EMBL" id="CDM69309.1"/>
    </source>
</evidence>
<evidence type="ECO:0000256" key="1">
    <source>
        <dbReference type="SAM" id="Phobius"/>
    </source>
</evidence>
<keyword evidence="3" id="KW-1185">Reference proteome</keyword>
<protein>
    <submittedName>
        <fullName evidence="2">Uncharacterized protein</fullName>
    </submittedName>
</protein>